<dbReference type="GO" id="GO:0004540">
    <property type="term" value="F:RNA nuclease activity"/>
    <property type="evidence" value="ECO:0007669"/>
    <property type="project" value="UniProtKB-ARBA"/>
</dbReference>
<dbReference type="RefSeq" id="XP_049179033.1">
    <property type="nucleotide sequence ID" value="XM_049325253.1"/>
</dbReference>
<gene>
    <name evidence="8" type="ORF">KGF56_003874</name>
</gene>
<comment type="subcellular location">
    <subcellularLocation>
        <location evidence="1">Nucleus</location>
        <location evidence="1">Nucleolus</location>
    </subcellularLocation>
</comment>
<dbReference type="GO" id="GO:0006364">
    <property type="term" value="P:rRNA processing"/>
    <property type="evidence" value="ECO:0007669"/>
    <property type="project" value="UniProtKB-KW"/>
</dbReference>
<evidence type="ECO:0000256" key="3">
    <source>
        <dbReference type="ARBA" id="ARBA00022552"/>
    </source>
</evidence>
<dbReference type="SUPFAM" id="SSF88723">
    <property type="entry name" value="PIN domain-like"/>
    <property type="match status" value="1"/>
</dbReference>
<evidence type="ECO:0000256" key="2">
    <source>
        <dbReference type="ARBA" id="ARBA00022517"/>
    </source>
</evidence>
<evidence type="ECO:0000256" key="1">
    <source>
        <dbReference type="ARBA" id="ARBA00004604"/>
    </source>
</evidence>
<dbReference type="InterPro" id="IPR002716">
    <property type="entry name" value="PIN_dom"/>
</dbReference>
<reference evidence="8" key="1">
    <citation type="journal article" date="2022" name="DNA Res.">
        <title>Genome analysis of five recently described species of the CUG-Ser clade uncovers Candida theae as a new hybrid lineage with pathogenic potential in the Candida parapsilosis species complex.</title>
        <authorList>
            <person name="Mixao V."/>
            <person name="Del Olmo V."/>
            <person name="Hegedusova E."/>
            <person name="Saus E."/>
            <person name="Pryszcz L."/>
            <person name="Cillingova A."/>
            <person name="Nosek J."/>
            <person name="Gabaldon T."/>
        </authorList>
    </citation>
    <scope>NUCLEOTIDE SEQUENCE</scope>
    <source>
        <strain evidence="8">CBS 10844</strain>
    </source>
</reference>
<dbReference type="Gene3D" id="3.40.50.1010">
    <property type="entry name" value="5'-nuclease"/>
    <property type="match status" value="1"/>
</dbReference>
<dbReference type="Pfam" id="PF04900">
    <property type="entry name" value="Fcf1"/>
    <property type="match status" value="1"/>
</dbReference>
<evidence type="ECO:0000256" key="4">
    <source>
        <dbReference type="ARBA" id="ARBA00023242"/>
    </source>
</evidence>
<evidence type="ECO:0000313" key="8">
    <source>
        <dbReference type="EMBL" id="KAI3403286.2"/>
    </source>
</evidence>
<dbReference type="GeneID" id="73381489"/>
<dbReference type="CDD" id="cd09864">
    <property type="entry name" value="PIN_Fcf1-like"/>
    <property type="match status" value="1"/>
</dbReference>
<dbReference type="SMART" id="SM00670">
    <property type="entry name" value="PINc"/>
    <property type="match status" value="1"/>
</dbReference>
<comment type="similarity">
    <text evidence="5">Belongs to the UTP23/FCF1 family. FCF1 subfamily.</text>
</comment>
<evidence type="ECO:0000256" key="6">
    <source>
        <dbReference type="SAM" id="MobiDB-lite"/>
    </source>
</evidence>
<evidence type="ECO:0000256" key="5">
    <source>
        <dbReference type="ARBA" id="ARBA00024026"/>
    </source>
</evidence>
<keyword evidence="4" id="KW-0539">Nucleus</keyword>
<comment type="caution">
    <text evidence="8">The sequence shown here is derived from an EMBL/GenBank/DDBJ whole genome shotgun (WGS) entry which is preliminary data.</text>
</comment>
<dbReference type="InterPro" id="IPR029060">
    <property type="entry name" value="PIN-like_dom_sf"/>
</dbReference>
<accession>A0AAI9SUT8</accession>
<evidence type="ECO:0000313" key="9">
    <source>
        <dbReference type="Proteomes" id="UP001202479"/>
    </source>
</evidence>
<dbReference type="FunFam" id="3.40.50.1010:FF:000004">
    <property type="entry name" value="rRNA-processing protein FCF1 homolog"/>
    <property type="match status" value="1"/>
</dbReference>
<dbReference type="Proteomes" id="UP001202479">
    <property type="component" value="Unassembled WGS sequence"/>
</dbReference>
<keyword evidence="9" id="KW-1185">Reference proteome</keyword>
<dbReference type="InterPro" id="IPR006984">
    <property type="entry name" value="Fcf1/UTP23"/>
</dbReference>
<dbReference type="GO" id="GO:0042274">
    <property type="term" value="P:ribosomal small subunit biogenesis"/>
    <property type="evidence" value="ECO:0007669"/>
    <property type="project" value="UniProtKB-ARBA"/>
</dbReference>
<proteinExistence type="inferred from homology"/>
<dbReference type="InterPro" id="IPR037503">
    <property type="entry name" value="Fcf1_PIN"/>
</dbReference>
<dbReference type="GO" id="GO:0032040">
    <property type="term" value="C:small-subunit processome"/>
    <property type="evidence" value="ECO:0007669"/>
    <property type="project" value="InterPro"/>
</dbReference>
<dbReference type="EMBL" id="JAHUZD010000128">
    <property type="protein sequence ID" value="KAI3403286.2"/>
    <property type="molecule type" value="Genomic_DNA"/>
</dbReference>
<feature type="region of interest" description="Disordered" evidence="6">
    <location>
        <begin position="1"/>
        <end position="41"/>
    </location>
</feature>
<feature type="compositionally biased region" description="Polar residues" evidence="6">
    <location>
        <begin position="27"/>
        <end position="40"/>
    </location>
</feature>
<protein>
    <submittedName>
        <fullName evidence="8">FCF1</fullName>
    </submittedName>
</protein>
<sequence>MGKAKKTRKFAAVKRTLSQKDPRLSKKQNQNQKSSINSFSSKKDDDLELTKHIPQVSSGLFFKFNEAIRPPYQVLIDTNFINFSIQKKIDIIRGLMDCLMAKCIPIITDCVMAELEKLGSKYRIALKLAKDPRIQRLSCSHSGTYADDCLVNRVMQHKCYIVATNDADLKRRIRKVPGVPLLSVGSHSYVVERLPDKRSLSRLRNGAGIGNGHVTTDLPNSVEPIPPHEFHESIIQKLRNLLQKLDQFRNIPIPASYQISLSSNRPSISTLDYNNYKGNNSSIPHQDGCILTNEYYTLLCQYNKVYELLIQKNNEMNIFKYSMNEGILMIMSDIEMDAAKRIKRGSVTLMKKHNKEGKRKRVDEAGGCTAGPVDDSNVNAINEISKKLMDIFNPEEEFESTICSSILD</sequence>
<feature type="compositionally biased region" description="Basic residues" evidence="6">
    <location>
        <begin position="1"/>
        <end position="12"/>
    </location>
</feature>
<feature type="domain" description="PIN" evidence="7">
    <location>
        <begin position="72"/>
        <end position="171"/>
    </location>
</feature>
<organism evidence="8 9">
    <name type="scientific">Candida oxycetoniae</name>
    <dbReference type="NCBI Taxonomy" id="497107"/>
    <lineage>
        <taxon>Eukaryota</taxon>
        <taxon>Fungi</taxon>
        <taxon>Dikarya</taxon>
        <taxon>Ascomycota</taxon>
        <taxon>Saccharomycotina</taxon>
        <taxon>Pichiomycetes</taxon>
        <taxon>Debaryomycetaceae</taxon>
        <taxon>Candida/Lodderomyces clade</taxon>
        <taxon>Candida</taxon>
    </lineage>
</organism>
<dbReference type="PANTHER" id="PTHR12416">
    <property type="entry name" value="RRNA-PROCESSING PROTEIN UTP23 HOMOLOG"/>
    <property type="match status" value="1"/>
</dbReference>
<keyword evidence="3" id="KW-0698">rRNA processing</keyword>
<keyword evidence="2" id="KW-0690">Ribosome biogenesis</keyword>
<dbReference type="AlphaFoldDB" id="A0AAI9SUT8"/>
<name>A0AAI9SUT8_9ASCO</name>
<evidence type="ECO:0000259" key="7">
    <source>
        <dbReference type="SMART" id="SM00670"/>
    </source>
</evidence>